<gene>
    <name evidence="3" type="ORF">Air01nite_28570</name>
</gene>
<dbReference type="InterPro" id="IPR009001">
    <property type="entry name" value="Transl_elong_EF1A/Init_IF2_C"/>
</dbReference>
<name>A0ABQ4C1V2_9ACTN</name>
<organism evidence="3 4">
    <name type="scientific">Asanoa iriomotensis</name>
    <dbReference type="NCBI Taxonomy" id="234613"/>
    <lineage>
        <taxon>Bacteria</taxon>
        <taxon>Bacillati</taxon>
        <taxon>Actinomycetota</taxon>
        <taxon>Actinomycetes</taxon>
        <taxon>Micromonosporales</taxon>
        <taxon>Micromonosporaceae</taxon>
        <taxon>Asanoa</taxon>
    </lineage>
</organism>
<evidence type="ECO:0000256" key="1">
    <source>
        <dbReference type="ARBA" id="ARBA00022741"/>
    </source>
</evidence>
<evidence type="ECO:0000313" key="3">
    <source>
        <dbReference type="EMBL" id="GIF56762.1"/>
    </source>
</evidence>
<comment type="caution">
    <text evidence="3">The sequence shown here is derived from an EMBL/GenBank/DDBJ whole genome shotgun (WGS) entry which is preliminary data.</text>
</comment>
<keyword evidence="4" id="KW-1185">Reference proteome</keyword>
<accession>A0ABQ4C1V2</accession>
<dbReference type="SUPFAM" id="SSF50465">
    <property type="entry name" value="EF-Tu/eEF-1alpha/eIF2-gamma C-terminal domain"/>
    <property type="match status" value="1"/>
</dbReference>
<sequence length="126" mass="13886">MGLAHRVAWCQWRRRETLRGIVRADLRLLASTDGGRRTPVPGPGIVRPLRDLGGRTAAGDPDLRVAVIWVENAPELVPGTTERIRLAPLDPSPWLRLAPHDVITMREGRPVVGVATVLEVTRPRAD</sequence>
<keyword evidence="2" id="KW-0342">GTP-binding</keyword>
<dbReference type="RefSeq" id="WP_239090713.1">
    <property type="nucleotide sequence ID" value="NZ_BAAALU010000004.1"/>
</dbReference>
<proteinExistence type="predicted"/>
<dbReference type="Proteomes" id="UP000624325">
    <property type="component" value="Unassembled WGS sequence"/>
</dbReference>
<dbReference type="Gene3D" id="2.40.30.10">
    <property type="entry name" value="Translation factors"/>
    <property type="match status" value="1"/>
</dbReference>
<reference evidence="3 4" key="1">
    <citation type="submission" date="2021-01" db="EMBL/GenBank/DDBJ databases">
        <title>Whole genome shotgun sequence of Asanoa iriomotensis NBRC 100142.</title>
        <authorList>
            <person name="Komaki H."/>
            <person name="Tamura T."/>
        </authorList>
    </citation>
    <scope>NUCLEOTIDE SEQUENCE [LARGE SCALE GENOMIC DNA]</scope>
    <source>
        <strain evidence="3 4">NBRC 100142</strain>
    </source>
</reference>
<evidence type="ECO:0000256" key="2">
    <source>
        <dbReference type="ARBA" id="ARBA00023134"/>
    </source>
</evidence>
<evidence type="ECO:0000313" key="4">
    <source>
        <dbReference type="Proteomes" id="UP000624325"/>
    </source>
</evidence>
<keyword evidence="1" id="KW-0547">Nucleotide-binding</keyword>
<protein>
    <submittedName>
        <fullName evidence="3">Uncharacterized protein</fullName>
    </submittedName>
</protein>
<dbReference type="EMBL" id="BONC01000017">
    <property type="protein sequence ID" value="GIF56762.1"/>
    <property type="molecule type" value="Genomic_DNA"/>
</dbReference>